<accession>A0A8I2H5H0</accession>
<feature type="transmembrane region" description="Helical" evidence="1">
    <location>
        <begin position="182"/>
        <end position="201"/>
    </location>
</feature>
<evidence type="ECO:0000313" key="5">
    <source>
        <dbReference type="Proteomes" id="UP001304419"/>
    </source>
</evidence>
<protein>
    <submittedName>
        <fullName evidence="2">Uncharacterized protein</fullName>
    </submittedName>
</protein>
<proteinExistence type="predicted"/>
<dbReference type="EMBL" id="WEIA01000021">
    <property type="protein sequence ID" value="NLR23923.1"/>
    <property type="molecule type" value="Genomic_DNA"/>
</dbReference>
<reference evidence="2" key="1">
    <citation type="submission" date="2019-10" db="EMBL/GenBank/DDBJ databases">
        <authorList>
            <person name="Paulsen S."/>
        </authorList>
    </citation>
    <scope>NUCLEOTIDE SEQUENCE</scope>
    <source>
        <strain evidence="2">LMG 19692</strain>
    </source>
</reference>
<keyword evidence="5" id="KW-1185">Reference proteome</keyword>
<keyword evidence="1" id="KW-0812">Transmembrane</keyword>
<dbReference type="AlphaFoldDB" id="A0A8I2H5H0"/>
<evidence type="ECO:0000256" key="1">
    <source>
        <dbReference type="SAM" id="Phobius"/>
    </source>
</evidence>
<organism evidence="2 4">
    <name type="scientific">Pseudoalteromonas maricaloris</name>
    <dbReference type="NCBI Taxonomy" id="184924"/>
    <lineage>
        <taxon>Bacteria</taxon>
        <taxon>Pseudomonadati</taxon>
        <taxon>Pseudomonadota</taxon>
        <taxon>Gammaproteobacteria</taxon>
        <taxon>Alteromonadales</taxon>
        <taxon>Pseudoalteromonadaceae</taxon>
        <taxon>Pseudoalteromonas</taxon>
    </lineage>
</organism>
<keyword evidence="1" id="KW-0472">Membrane</keyword>
<feature type="transmembrane region" description="Helical" evidence="1">
    <location>
        <begin position="133"/>
        <end position="150"/>
    </location>
</feature>
<dbReference type="Proteomes" id="UP001304419">
    <property type="component" value="Chromosome 1"/>
</dbReference>
<dbReference type="RefSeq" id="WP_193522526.1">
    <property type="nucleotide sequence ID" value="NZ_CBCSDF010000007.1"/>
</dbReference>
<name>A0A8I2H5H0_9GAMM</name>
<evidence type="ECO:0000313" key="4">
    <source>
        <dbReference type="Proteomes" id="UP000646877"/>
    </source>
</evidence>
<gene>
    <name evidence="2" type="ORF">F9Y85_21940</name>
    <name evidence="3" type="ORF">R5H13_01930</name>
</gene>
<sequence>MRTSWIFLLICAAIAASLSVIYIHFNHYADTVMLACIIIFCFMAKNHENIKHIAALLLIMTAIEYGLVSYVVSLNSMGLPPFQGNLLMFGSHFLVDLTILMIMKYRVRLSLRYVRRTAPDNWRSIYMTHADPILYGIYFAFILVDLAAFGENIIRNLEHFGVDESFAKQFWSWGLIYYNYEILKSILLSCVVTTILATIFVERQRPDTPDEELESEPK</sequence>
<feature type="transmembrane region" description="Helical" evidence="1">
    <location>
        <begin position="55"/>
        <end position="74"/>
    </location>
</feature>
<evidence type="ECO:0000313" key="3">
    <source>
        <dbReference type="EMBL" id="WOX29056.1"/>
    </source>
</evidence>
<evidence type="ECO:0000313" key="2">
    <source>
        <dbReference type="EMBL" id="NLR23923.1"/>
    </source>
</evidence>
<feature type="transmembrane region" description="Helical" evidence="1">
    <location>
        <begin position="25"/>
        <end position="43"/>
    </location>
</feature>
<dbReference type="EMBL" id="CP137578">
    <property type="protein sequence ID" value="WOX29056.1"/>
    <property type="molecule type" value="Genomic_DNA"/>
</dbReference>
<dbReference type="Proteomes" id="UP000646877">
    <property type="component" value="Unassembled WGS sequence"/>
</dbReference>
<reference evidence="3 5" key="2">
    <citation type="submission" date="2023-10" db="EMBL/GenBank/DDBJ databases">
        <title>To unveil natural product biosynthetic capacity in Pseudoalteromonas.</title>
        <authorList>
            <person name="Wang J."/>
        </authorList>
    </citation>
    <scope>NUCLEOTIDE SEQUENCE [LARGE SCALE GENOMIC DNA]</scope>
    <source>
        <strain evidence="3 5">DSM 15914</strain>
    </source>
</reference>
<keyword evidence="1" id="KW-1133">Transmembrane helix</keyword>
<feature type="transmembrane region" description="Helical" evidence="1">
    <location>
        <begin position="86"/>
        <end position="107"/>
    </location>
</feature>